<comment type="caution">
    <text evidence="2">The sequence shown here is derived from an EMBL/GenBank/DDBJ whole genome shotgun (WGS) entry which is preliminary data.</text>
</comment>
<dbReference type="InterPro" id="IPR037401">
    <property type="entry name" value="SnoaL-like"/>
</dbReference>
<dbReference type="Pfam" id="PF13577">
    <property type="entry name" value="SnoaL_4"/>
    <property type="match status" value="1"/>
</dbReference>
<evidence type="ECO:0000259" key="1">
    <source>
        <dbReference type="Pfam" id="PF13577"/>
    </source>
</evidence>
<dbReference type="Gene3D" id="3.10.450.50">
    <property type="match status" value="1"/>
</dbReference>
<organism evidence="2 3">
    <name type="scientific">Cohnella xylanilytica</name>
    <dbReference type="NCBI Taxonomy" id="557555"/>
    <lineage>
        <taxon>Bacteria</taxon>
        <taxon>Bacillati</taxon>
        <taxon>Bacillota</taxon>
        <taxon>Bacilli</taxon>
        <taxon>Bacillales</taxon>
        <taxon>Paenibacillaceae</taxon>
        <taxon>Cohnella</taxon>
    </lineage>
</organism>
<accession>A0A841TZS3</accession>
<dbReference type="InterPro" id="IPR032710">
    <property type="entry name" value="NTF2-like_dom_sf"/>
</dbReference>
<name>A0A841TZS3_9BACL</name>
<evidence type="ECO:0000313" key="2">
    <source>
        <dbReference type="EMBL" id="MBB6691370.1"/>
    </source>
</evidence>
<dbReference type="AlphaFoldDB" id="A0A841TZS3"/>
<dbReference type="Proteomes" id="UP000553776">
    <property type="component" value="Unassembled WGS sequence"/>
</dbReference>
<dbReference type="EMBL" id="JACJVR010000028">
    <property type="protein sequence ID" value="MBB6691370.1"/>
    <property type="molecule type" value="Genomic_DNA"/>
</dbReference>
<sequence length="173" mass="19314">MGTENLGILDILAAERSIYQTHFRFFRLVDTRQYERIGSCFTPNADIEYRIMPGPPQYFNGRDEFVNFMLAGGKSSGSAVAHVGGQSTVVWEDGRPRLLAYATVWHWASTHTESGAHRPADWTTIGYIEDDYERFEGDWLIAKRLVTPVAGLVAAGAAPGLGRRTPQRASDYE</sequence>
<protein>
    <submittedName>
        <fullName evidence="2">Nuclear transport factor 2 family protein</fullName>
    </submittedName>
</protein>
<feature type="domain" description="SnoaL-like" evidence="1">
    <location>
        <begin position="12"/>
        <end position="144"/>
    </location>
</feature>
<gene>
    <name evidence="2" type="ORF">H7B90_08180</name>
</gene>
<dbReference type="SUPFAM" id="SSF54427">
    <property type="entry name" value="NTF2-like"/>
    <property type="match status" value="1"/>
</dbReference>
<reference evidence="2 3" key="1">
    <citation type="submission" date="2020-08" db="EMBL/GenBank/DDBJ databases">
        <title>Cohnella phylogeny.</title>
        <authorList>
            <person name="Dunlap C."/>
        </authorList>
    </citation>
    <scope>NUCLEOTIDE SEQUENCE [LARGE SCALE GENOMIC DNA]</scope>
    <source>
        <strain evidence="2 3">DSM 25239</strain>
    </source>
</reference>
<dbReference type="RefSeq" id="WP_185135369.1">
    <property type="nucleotide sequence ID" value="NZ_BORM01000043.1"/>
</dbReference>
<proteinExistence type="predicted"/>
<keyword evidence="3" id="KW-1185">Reference proteome</keyword>
<evidence type="ECO:0000313" key="3">
    <source>
        <dbReference type="Proteomes" id="UP000553776"/>
    </source>
</evidence>